<sequence>MNYLQIPQAEWSALNAASNAFIKTWPDFEMAISYFNFVSRLNEPDIESNIIDYLELNYANQTKAYFAECNINYEGE</sequence>
<accession>A0A6J5SMF1</accession>
<proteinExistence type="predicted"/>
<organism evidence="1">
    <name type="scientific">uncultured Caudovirales phage</name>
    <dbReference type="NCBI Taxonomy" id="2100421"/>
    <lineage>
        <taxon>Viruses</taxon>
        <taxon>Duplodnaviria</taxon>
        <taxon>Heunggongvirae</taxon>
        <taxon>Uroviricota</taxon>
        <taxon>Caudoviricetes</taxon>
        <taxon>Peduoviridae</taxon>
        <taxon>Maltschvirus</taxon>
        <taxon>Maltschvirus maltsch</taxon>
    </lineage>
</organism>
<reference evidence="1" key="1">
    <citation type="submission" date="2020-05" db="EMBL/GenBank/DDBJ databases">
        <authorList>
            <person name="Chiriac C."/>
            <person name="Salcher M."/>
            <person name="Ghai R."/>
            <person name="Kavagutti S V."/>
        </authorList>
    </citation>
    <scope>NUCLEOTIDE SEQUENCE</scope>
</reference>
<name>A0A6J5SMF1_9CAUD</name>
<dbReference type="EMBL" id="LR797431">
    <property type="protein sequence ID" value="CAB4215727.1"/>
    <property type="molecule type" value="Genomic_DNA"/>
</dbReference>
<protein>
    <submittedName>
        <fullName evidence="1">Uncharacterized protein</fullName>
    </submittedName>
</protein>
<gene>
    <name evidence="1" type="ORF">UFOVP1483_44</name>
</gene>
<evidence type="ECO:0000313" key="1">
    <source>
        <dbReference type="EMBL" id="CAB4215727.1"/>
    </source>
</evidence>